<evidence type="ECO:0008006" key="3">
    <source>
        <dbReference type="Google" id="ProtNLM"/>
    </source>
</evidence>
<evidence type="ECO:0000313" key="2">
    <source>
        <dbReference type="Proteomes" id="UP000715441"/>
    </source>
</evidence>
<accession>A0ABX1J2C7</accession>
<protein>
    <recommendedName>
        <fullName evidence="3">HMA domain-containing protein</fullName>
    </recommendedName>
</protein>
<dbReference type="Proteomes" id="UP000715441">
    <property type="component" value="Unassembled WGS sequence"/>
</dbReference>
<organism evidence="1 2">
    <name type="scientific">Amycolatopsis acididurans</name>
    <dbReference type="NCBI Taxonomy" id="2724524"/>
    <lineage>
        <taxon>Bacteria</taxon>
        <taxon>Bacillati</taxon>
        <taxon>Actinomycetota</taxon>
        <taxon>Actinomycetes</taxon>
        <taxon>Pseudonocardiales</taxon>
        <taxon>Pseudonocardiaceae</taxon>
        <taxon>Amycolatopsis</taxon>
    </lineage>
</organism>
<name>A0ABX1J2C7_9PSEU</name>
<comment type="caution">
    <text evidence="1">The sequence shown here is derived from an EMBL/GenBank/DDBJ whole genome shotgun (WGS) entry which is preliminary data.</text>
</comment>
<proteinExistence type="predicted"/>
<dbReference type="EMBL" id="JAAXLS010000005">
    <property type="protein sequence ID" value="NKQ53516.1"/>
    <property type="molecule type" value="Genomic_DNA"/>
</dbReference>
<reference evidence="1 2" key="1">
    <citation type="submission" date="2020-04" db="EMBL/GenBank/DDBJ databases">
        <title>Novel species.</title>
        <authorList>
            <person name="Teo W.F.A."/>
            <person name="Lipun K."/>
            <person name="Srisuk N."/>
            <person name="Duangmal K."/>
        </authorList>
    </citation>
    <scope>NUCLEOTIDE SEQUENCE [LARGE SCALE GENOMIC DNA]</scope>
    <source>
        <strain evidence="1 2">K13G38</strain>
    </source>
</reference>
<sequence length="80" mass="8878">MADMKPALVLHLPNAVEPLIFALNDEDADEIAKKLHLLLEHGSVETIQTKEDTKVTVNFAHVAVAYVEDLQKKGKVFGLR</sequence>
<dbReference type="RefSeq" id="WP_168514475.1">
    <property type="nucleotide sequence ID" value="NZ_JAAXLS010000005.1"/>
</dbReference>
<gene>
    <name evidence="1" type="ORF">HFP15_11550</name>
</gene>
<keyword evidence="2" id="KW-1185">Reference proteome</keyword>
<evidence type="ECO:0000313" key="1">
    <source>
        <dbReference type="EMBL" id="NKQ53516.1"/>
    </source>
</evidence>